<evidence type="ECO:0000313" key="1">
    <source>
        <dbReference type="EMBL" id="PPI86747.1"/>
    </source>
</evidence>
<comment type="caution">
    <text evidence="1">The sequence shown here is derived from an EMBL/GenBank/DDBJ whole genome shotgun (WGS) entry which is preliminary data.</text>
</comment>
<dbReference type="RefSeq" id="WP_136129910.1">
    <property type="nucleotide sequence ID" value="NZ_PDKU01000001.1"/>
</dbReference>
<dbReference type="InterPro" id="IPR019717">
    <property type="entry name" value="Dextransucrase_DSRB"/>
</dbReference>
<dbReference type="Pfam" id="PF10781">
    <property type="entry name" value="DSRB"/>
    <property type="match status" value="1"/>
</dbReference>
<evidence type="ECO:0000313" key="2">
    <source>
        <dbReference type="Proteomes" id="UP000296144"/>
    </source>
</evidence>
<dbReference type="AlphaFoldDB" id="A0A2P5SWM8"/>
<gene>
    <name evidence="1" type="ORF">CRV10_00615</name>
</gene>
<keyword evidence="2" id="KW-1185">Reference proteome</keyword>
<protein>
    <submittedName>
        <fullName evidence="1">Uncharacterized protein</fullName>
    </submittedName>
</protein>
<sequence>MQIGDYVIVKTEGIKNRIGKILAIEPEPFKKSKMYLIILEDFPIGIWFFEEMNNIKKYVN</sequence>
<organism evidence="1 2">
    <name type="scientific">Candidatus Pantoea edessiphila</name>
    <dbReference type="NCBI Taxonomy" id="2044610"/>
    <lineage>
        <taxon>Bacteria</taxon>
        <taxon>Pseudomonadati</taxon>
        <taxon>Pseudomonadota</taxon>
        <taxon>Gammaproteobacteria</taxon>
        <taxon>Enterobacterales</taxon>
        <taxon>Erwiniaceae</taxon>
        <taxon>Pantoea</taxon>
    </lineage>
</organism>
<name>A0A2P5SWM8_9GAMM</name>
<accession>A0A2P5SWM8</accession>
<proteinExistence type="predicted"/>
<dbReference type="EMBL" id="PDKU01000001">
    <property type="protein sequence ID" value="PPI86747.1"/>
    <property type="molecule type" value="Genomic_DNA"/>
</dbReference>
<dbReference type="Proteomes" id="UP000296144">
    <property type="component" value="Unassembled WGS sequence"/>
</dbReference>
<dbReference type="OrthoDB" id="6548256at2"/>
<reference evidence="1 2" key="1">
    <citation type="journal article" date="2018" name="Genome Biol. Evol.">
        <title>Cladogenesis and Genomic Streamlining in Extracellular Endosymbionts of Tropical Stink Bugs.</title>
        <authorList>
            <person name="Otero-Bravo A."/>
            <person name="Goffredi S."/>
            <person name="Sabree Z.L."/>
        </authorList>
    </citation>
    <scope>NUCLEOTIDE SEQUENCE [LARGE SCALE GENOMIC DNA]</scope>
    <source>
        <strain evidence="1 2">SoEL</strain>
    </source>
</reference>